<evidence type="ECO:0000256" key="3">
    <source>
        <dbReference type="PROSITE-ProRule" id="PRU00023"/>
    </source>
</evidence>
<dbReference type="PROSITE" id="PS50088">
    <property type="entry name" value="ANK_REPEAT"/>
    <property type="match status" value="1"/>
</dbReference>
<evidence type="ECO:0000256" key="4">
    <source>
        <dbReference type="PROSITE-ProRule" id="PRU00288"/>
    </source>
</evidence>
<dbReference type="Proteomes" id="UP000001357">
    <property type="component" value="Unassembled WGS sequence"/>
</dbReference>
<dbReference type="InterPro" id="IPR002110">
    <property type="entry name" value="Ankyrin_rpt"/>
</dbReference>
<dbReference type="KEGG" id="mbr:MONBRDRAFT_36259"/>
<feature type="compositionally biased region" description="Acidic residues" evidence="5">
    <location>
        <begin position="214"/>
        <end position="226"/>
    </location>
</feature>
<dbReference type="SUPFAM" id="SSF48403">
    <property type="entry name" value="Ankyrin repeat"/>
    <property type="match status" value="1"/>
</dbReference>
<dbReference type="Pfam" id="PF12796">
    <property type="entry name" value="Ank_2"/>
    <property type="match status" value="1"/>
</dbReference>
<dbReference type="InterPro" id="IPR036770">
    <property type="entry name" value="Ankyrin_rpt-contain_sf"/>
</dbReference>
<dbReference type="InterPro" id="IPR037278">
    <property type="entry name" value="ARFGAP/RecO"/>
</dbReference>
<keyword evidence="8" id="KW-1185">Reference proteome</keyword>
<evidence type="ECO:0000256" key="5">
    <source>
        <dbReference type="SAM" id="MobiDB-lite"/>
    </source>
</evidence>
<name>A9UU51_MONBE</name>
<keyword evidence="2" id="KW-0862">Zinc</keyword>
<dbReference type="eggNOG" id="KOG0521">
    <property type="taxonomic scope" value="Eukaryota"/>
</dbReference>
<dbReference type="InterPro" id="IPR038508">
    <property type="entry name" value="ArfGAP_dom_sf"/>
</dbReference>
<evidence type="ECO:0000256" key="1">
    <source>
        <dbReference type="ARBA" id="ARBA00022723"/>
    </source>
</evidence>
<sequence>MSVPANSTEEVDGNIKQCVSSLKSGTNLYRKLIKQAGDYLKKLEHVHDAERGLIETLSQIQQASPLLHEVADDHQIRQHTDGFRIGVRTLHDVFESREALEEAVDLKLVEAMTQEVNEFNGRLNEVIKTQAQLVKDAEKLMDEAAKRLQPALAAVLFMNQAAVGVQRHRQQISNLIKTYGPLVDLTEGYDEDELVPAVEAPRIPRRNTRADAAGAEDEDEDEDEEPTQGRSFRGHGSARRQGSYRVAGTRPAGIGAEEEDDDDDDEPEERRSQAQPATAAFDDGHEPLHREADSPLPDTRMPRGSASREALFVSAEDRAPARDSWLPPSAREPAARDDRRAPAADHRRRDPYSDRRSADQYTRDVYPPAQSRRAQAYPDVSLPRDYEDDPNDFDGYRLVSEERTAGGPRYDQDPHPRAQSAPYGRGPSRATDGYEYYAQEAPVRRRHRDEGDDAEARRLRRERRVSQYEFERQIYKARYAFQAGGNNQISMAKVVSSTLDHCTDNDLSTDVLQALTLDEPPLLKLIQAAHELLQPATPNQLGEQTHQRILQQAVCEHLQKSYRLYDTYHVDLPLALLHLFKLRQTYHAACSQSLLQLLPDIENATLALNEAKAAAQRRQALLVSLTADLQQQEATTWLEQLPGSHFAYIADVLNKPGNDACADCASPKPMVALCDLGILVCTGCAELHRQLCLAARPSFIGSTPSTPTPANPNPTVLPDHQGRVLMAAHGDAIMHLPTVANMHLADVVQLQHIGNVAFNEVFEARHAEAERARQAAVGLAADMLLFLQDKYVDLVFAEPPNKSDAKRHLQALVQSDQGRTLTSYQLLQDLVLPGLQRDPVAEASLVAAAASDNLLAVDFMLRNGVNVQAVVDGRTALHAAAAAGHVTMLRLLLRRNAMLTAINDRNLTPLLEAQARQQVSATYLLTAAADGLLPQILSQPIDFTRQHLMDGLGLPGRDSPSTAEGSAQSSWAPTPITSPQVNELRSGAVAGRAHPSGQTATPPTFSPPQPRDVTAATLEPAGGPVSTRPLTGQRARHHVYAEINEADITSIPLPTPRPSRPAPPPPPMAASRPSTAPVRSSSTAPLERAMSDVRLGGRGAVLLTTVGEPLGDLDDLSALPPPPDELLQGDATSVPTPEAQPDPRLLQEPVTSRSHEDQATAAEDTLYDNQVSVEPPTPTRKLAPPPRRVSVRTRTRSGSTEPTIIDVPSTASQISFAVERQAGEVVSVRHLPDPGSEPEC</sequence>
<keyword evidence="3" id="KW-0040">ANK repeat</keyword>
<feature type="compositionally biased region" description="Pro residues" evidence="5">
    <location>
        <begin position="1053"/>
        <end position="1068"/>
    </location>
</feature>
<dbReference type="SUPFAM" id="SSF57863">
    <property type="entry name" value="ArfGap/RecO-like zinc finger"/>
    <property type="match status" value="1"/>
</dbReference>
<evidence type="ECO:0000313" key="7">
    <source>
        <dbReference type="EMBL" id="EDQ91361.1"/>
    </source>
</evidence>
<feature type="repeat" description="ANK" evidence="3">
    <location>
        <begin position="872"/>
        <end position="904"/>
    </location>
</feature>
<dbReference type="InParanoid" id="A9UU51"/>
<feature type="compositionally biased region" description="Pro residues" evidence="5">
    <location>
        <begin position="1175"/>
        <end position="1187"/>
    </location>
</feature>
<accession>A9UU51</accession>
<dbReference type="InterPro" id="IPR043593">
    <property type="entry name" value="ASAP"/>
</dbReference>
<feature type="compositionally biased region" description="Basic and acidic residues" evidence="5">
    <location>
        <begin position="282"/>
        <end position="293"/>
    </location>
</feature>
<dbReference type="AlphaFoldDB" id="A9UU51"/>
<dbReference type="STRING" id="81824.A9UU51"/>
<dbReference type="PROSITE" id="PS50115">
    <property type="entry name" value="ARFGAP"/>
    <property type="match status" value="1"/>
</dbReference>
<evidence type="ECO:0000259" key="6">
    <source>
        <dbReference type="PROSITE" id="PS50115"/>
    </source>
</evidence>
<dbReference type="PANTHER" id="PTHR45854">
    <property type="entry name" value="ASAP FAMILY MEMBER"/>
    <property type="match status" value="1"/>
</dbReference>
<dbReference type="Pfam" id="PF01412">
    <property type="entry name" value="ArfGap"/>
    <property type="match status" value="1"/>
</dbReference>
<dbReference type="PROSITE" id="PS50297">
    <property type="entry name" value="ANK_REP_REGION"/>
    <property type="match status" value="1"/>
</dbReference>
<feature type="compositionally biased region" description="Basic and acidic residues" evidence="5">
    <location>
        <begin position="399"/>
        <end position="416"/>
    </location>
</feature>
<dbReference type="InterPro" id="IPR001164">
    <property type="entry name" value="ArfGAP_dom"/>
</dbReference>
<dbReference type="RefSeq" id="XP_001743783.1">
    <property type="nucleotide sequence ID" value="XM_001743731.1"/>
</dbReference>
<dbReference type="Gene3D" id="1.25.40.20">
    <property type="entry name" value="Ankyrin repeat-containing domain"/>
    <property type="match status" value="1"/>
</dbReference>
<proteinExistence type="predicted"/>
<feature type="domain" description="Arf-GAP" evidence="6">
    <location>
        <begin position="632"/>
        <end position="804"/>
    </location>
</feature>
<feature type="compositionally biased region" description="Polar residues" evidence="5">
    <location>
        <begin position="959"/>
        <end position="983"/>
    </location>
</feature>
<feature type="region of interest" description="Disordered" evidence="5">
    <location>
        <begin position="1113"/>
        <end position="1205"/>
    </location>
</feature>
<reference evidence="7 8" key="1">
    <citation type="journal article" date="2008" name="Nature">
        <title>The genome of the choanoflagellate Monosiga brevicollis and the origin of metazoans.</title>
        <authorList>
            <consortium name="JGI Sequencing"/>
            <person name="King N."/>
            <person name="Westbrook M.J."/>
            <person name="Young S.L."/>
            <person name="Kuo A."/>
            <person name="Abedin M."/>
            <person name="Chapman J."/>
            <person name="Fairclough S."/>
            <person name="Hellsten U."/>
            <person name="Isogai Y."/>
            <person name="Letunic I."/>
            <person name="Marr M."/>
            <person name="Pincus D."/>
            <person name="Putnam N."/>
            <person name="Rokas A."/>
            <person name="Wright K.J."/>
            <person name="Zuzow R."/>
            <person name="Dirks W."/>
            <person name="Good M."/>
            <person name="Goodstein D."/>
            <person name="Lemons D."/>
            <person name="Li W."/>
            <person name="Lyons J.B."/>
            <person name="Morris A."/>
            <person name="Nichols S."/>
            <person name="Richter D.J."/>
            <person name="Salamov A."/>
            <person name="Bork P."/>
            <person name="Lim W.A."/>
            <person name="Manning G."/>
            <person name="Miller W.T."/>
            <person name="McGinnis W."/>
            <person name="Shapiro H."/>
            <person name="Tjian R."/>
            <person name="Grigoriev I.V."/>
            <person name="Rokhsar D."/>
        </authorList>
    </citation>
    <scope>NUCLEOTIDE SEQUENCE [LARGE SCALE GENOMIC DNA]</scope>
    <source>
        <strain evidence="8">MX1 / ATCC 50154</strain>
    </source>
</reference>
<dbReference type="SMART" id="SM00248">
    <property type="entry name" value="ANK"/>
    <property type="match status" value="2"/>
</dbReference>
<evidence type="ECO:0000256" key="2">
    <source>
        <dbReference type="ARBA" id="ARBA00022833"/>
    </source>
</evidence>
<dbReference type="GO" id="GO:0005096">
    <property type="term" value="F:GTPase activator activity"/>
    <property type="evidence" value="ECO:0007669"/>
    <property type="project" value="InterPro"/>
</dbReference>
<dbReference type="Gene3D" id="1.10.220.150">
    <property type="entry name" value="Arf GTPase activating protein"/>
    <property type="match status" value="1"/>
</dbReference>
<feature type="region of interest" description="Disordered" evidence="5">
    <location>
        <begin position="952"/>
        <end position="1086"/>
    </location>
</feature>
<organism evidence="7 8">
    <name type="scientific">Monosiga brevicollis</name>
    <name type="common">Choanoflagellate</name>
    <dbReference type="NCBI Taxonomy" id="81824"/>
    <lineage>
        <taxon>Eukaryota</taxon>
        <taxon>Choanoflagellata</taxon>
        <taxon>Craspedida</taxon>
        <taxon>Salpingoecidae</taxon>
        <taxon>Monosiga</taxon>
    </lineage>
</organism>
<gene>
    <name evidence="7" type="ORF">MONBRDRAFT_36259</name>
</gene>
<evidence type="ECO:0000313" key="8">
    <source>
        <dbReference type="Proteomes" id="UP000001357"/>
    </source>
</evidence>
<dbReference type="EMBL" id="CH991545">
    <property type="protein sequence ID" value="EDQ91361.1"/>
    <property type="molecule type" value="Genomic_DNA"/>
</dbReference>
<keyword evidence="1" id="KW-0479">Metal-binding</keyword>
<feature type="compositionally biased region" description="Acidic residues" evidence="5">
    <location>
        <begin position="256"/>
        <end position="267"/>
    </location>
</feature>
<feature type="region of interest" description="Disordered" evidence="5">
    <location>
        <begin position="196"/>
        <end position="431"/>
    </location>
</feature>
<protein>
    <recommendedName>
        <fullName evidence="6">Arf-GAP domain-containing protein</fullName>
    </recommendedName>
</protein>
<keyword evidence="4" id="KW-0863">Zinc-finger</keyword>
<dbReference type="GeneID" id="5889229"/>
<dbReference type="GO" id="GO:0008270">
    <property type="term" value="F:zinc ion binding"/>
    <property type="evidence" value="ECO:0007669"/>
    <property type="project" value="UniProtKB-KW"/>
</dbReference>
<dbReference type="PANTHER" id="PTHR45854:SF3">
    <property type="entry name" value="ARFGAP WITH SH3 DOMAIN, ANK REPEAT AND PH DOMAIN-CONTAINING PROTEIN"/>
    <property type="match status" value="1"/>
</dbReference>
<feature type="compositionally biased region" description="Basic and acidic residues" evidence="5">
    <location>
        <begin position="333"/>
        <end position="362"/>
    </location>
</feature>